<dbReference type="Proteomes" id="UP000316429">
    <property type="component" value="Unassembled WGS sequence"/>
</dbReference>
<keyword evidence="1" id="KW-0812">Transmembrane</keyword>
<dbReference type="Pfam" id="PF13787">
    <property type="entry name" value="HXXEE"/>
    <property type="match status" value="1"/>
</dbReference>
<feature type="transmembrane region" description="Helical" evidence="1">
    <location>
        <begin position="77"/>
        <end position="99"/>
    </location>
</feature>
<name>A0A504UN32_9HYPH</name>
<keyword evidence="3" id="KW-1185">Reference proteome</keyword>
<dbReference type="EMBL" id="VFYP01000001">
    <property type="protein sequence ID" value="TPP10426.1"/>
    <property type="molecule type" value="Genomic_DNA"/>
</dbReference>
<feature type="transmembrane region" description="Helical" evidence="1">
    <location>
        <begin position="47"/>
        <end position="65"/>
    </location>
</feature>
<evidence type="ECO:0000256" key="1">
    <source>
        <dbReference type="SAM" id="Phobius"/>
    </source>
</evidence>
<evidence type="ECO:0000313" key="2">
    <source>
        <dbReference type="EMBL" id="TPP10426.1"/>
    </source>
</evidence>
<dbReference type="AlphaFoldDB" id="A0A504UN32"/>
<feature type="transmembrane region" description="Helical" evidence="1">
    <location>
        <begin position="105"/>
        <end position="127"/>
    </location>
</feature>
<keyword evidence="1" id="KW-0472">Membrane</keyword>
<organism evidence="2 3">
    <name type="scientific">Rhizobium glycinendophyticum</name>
    <dbReference type="NCBI Taxonomy" id="2589807"/>
    <lineage>
        <taxon>Bacteria</taxon>
        <taxon>Pseudomonadati</taxon>
        <taxon>Pseudomonadota</taxon>
        <taxon>Alphaproteobacteria</taxon>
        <taxon>Hyphomicrobiales</taxon>
        <taxon>Rhizobiaceae</taxon>
        <taxon>Rhizobium/Agrobacterium group</taxon>
        <taxon>Rhizobium</taxon>
    </lineage>
</organism>
<feature type="transmembrane region" description="Helical" evidence="1">
    <location>
        <begin position="134"/>
        <end position="153"/>
    </location>
</feature>
<protein>
    <submittedName>
        <fullName evidence="2">HXXEE domain-containing protein</fullName>
    </submittedName>
</protein>
<keyword evidence="1" id="KW-1133">Transmembrane helix</keyword>
<evidence type="ECO:0000313" key="3">
    <source>
        <dbReference type="Proteomes" id="UP000316429"/>
    </source>
</evidence>
<proteinExistence type="predicted"/>
<comment type="caution">
    <text evidence="2">The sequence shown here is derived from an EMBL/GenBank/DDBJ whole genome shotgun (WGS) entry which is preliminary data.</text>
</comment>
<gene>
    <name evidence="2" type="ORF">FJQ55_06135</name>
</gene>
<dbReference type="InterPro" id="IPR025671">
    <property type="entry name" value="HXXEE"/>
</dbReference>
<accession>A0A504UN32</accession>
<reference evidence="2 3" key="1">
    <citation type="submission" date="2019-06" db="EMBL/GenBank/DDBJ databases">
        <title>Rhizobium sp. CL12 isolated from roots of soybean.</title>
        <authorList>
            <person name="Wang C."/>
        </authorList>
    </citation>
    <scope>NUCLEOTIDE SEQUENCE [LARGE SCALE GENOMIC DNA]</scope>
    <source>
        <strain evidence="2 3">CL12</strain>
    </source>
</reference>
<sequence length="170" mass="18161">MQETVMDTFWFWLFFGLLVLHNGEEYLFADRLADVFAGRGLHLPLTRLRIALVIVTLAGLALIPAKMTQMSAADPLLAGAALVMLANAVIPHLAATVILRRYTAGVVSAVLLMAPGCVLILNTALAAGIAGRTIVWAALIVAGPLLLFLWLFIGAGLMRKGHAEPPAPKR</sequence>